<reference evidence="2" key="1">
    <citation type="submission" date="2022-12" db="EMBL/GenBank/DDBJ databases">
        <title>Chromosome-level genome assembly of the bean flower thrips Megalurothrips usitatus.</title>
        <authorList>
            <person name="Ma L."/>
            <person name="Liu Q."/>
            <person name="Li H."/>
            <person name="Cai W."/>
        </authorList>
    </citation>
    <scope>NUCLEOTIDE SEQUENCE</scope>
    <source>
        <strain evidence="2">Cailab_2022a</strain>
    </source>
</reference>
<proteinExistence type="predicted"/>
<feature type="compositionally biased region" description="Basic and acidic residues" evidence="1">
    <location>
        <begin position="453"/>
        <end position="464"/>
    </location>
</feature>
<keyword evidence="3" id="KW-1185">Reference proteome</keyword>
<name>A0AAV7X530_9NEOP</name>
<evidence type="ECO:0000313" key="2">
    <source>
        <dbReference type="EMBL" id="KAJ1519532.1"/>
    </source>
</evidence>
<feature type="region of interest" description="Disordered" evidence="1">
    <location>
        <begin position="315"/>
        <end position="380"/>
    </location>
</feature>
<feature type="compositionally biased region" description="Polar residues" evidence="1">
    <location>
        <begin position="421"/>
        <end position="441"/>
    </location>
</feature>
<evidence type="ECO:0000313" key="3">
    <source>
        <dbReference type="Proteomes" id="UP001075354"/>
    </source>
</evidence>
<sequence>MARTRVDPWQCEPELFWKDTALATIIPSYPSHTASNPLHSKPQPPSILSVNNHVSETRPGYVDKLPTMPLPDFTSIAFQRSPKSKKLSPHNPSVHSSVKSFSHGSPLKLKLKRKRKSSDEFNKAASKVLAALNMTNLNRPPKRYSDFDCQSKPRKRKRLELPDGDKRKNMVPKVVLRDIGHIISMVCPKLKTPLDSPSADRVSTSWLAGEGRYKNENWHRPSILSPKSPAVRGDRSSVITIPDTPELILDPPILFPERPVETFDEPPVVTLDEAPLVTIGTAEVIIGDSSVLSEMSPSNIMNGISLALTNEASAALSSPRKSPPRSEKSLRNEASAALSSPRKPPSRSEKPLRNEALAALSSPRKSPSRSEKSSTPISRTTASFDKLGLVAPSFPKLVQQNSSSTAWPKSSTPGPAYPVESVSSFSTKPRPSPVDHNTTHTSLKKTPPLKSAKSKEVRQSEKAHPELVELELSITKAASPIPPSQPPPAPVEIIEDGFPGFPQEDGKRLKKTRFHVNTNILASSLDILDLHQNSDSTTPGSPSSCINCNIVFSSVRHCKYHQSVMSSDLDPARHHNVQEGDVWLCPWCPLMSFTNEFLNKHKEVCREKGRCQQEPKASSVRKSVPSSSKRRNTLSGSSSISPSSNSYKIVHGFVIPV</sequence>
<feature type="compositionally biased region" description="Polar residues" evidence="1">
    <location>
        <begin position="90"/>
        <end position="103"/>
    </location>
</feature>
<accession>A0AAV7X530</accession>
<feature type="compositionally biased region" description="Low complexity" evidence="1">
    <location>
        <begin position="615"/>
        <end position="627"/>
    </location>
</feature>
<evidence type="ECO:0008006" key="4">
    <source>
        <dbReference type="Google" id="ProtNLM"/>
    </source>
</evidence>
<protein>
    <recommendedName>
        <fullName evidence="4">C2H2-type domain-containing protein</fullName>
    </recommendedName>
</protein>
<dbReference type="EMBL" id="JAPTSV010000016">
    <property type="protein sequence ID" value="KAJ1519532.1"/>
    <property type="molecule type" value="Genomic_DNA"/>
</dbReference>
<comment type="caution">
    <text evidence="2">The sequence shown here is derived from an EMBL/GenBank/DDBJ whole genome shotgun (WGS) entry which is preliminary data.</text>
</comment>
<evidence type="ECO:0000256" key="1">
    <source>
        <dbReference type="SAM" id="MobiDB-lite"/>
    </source>
</evidence>
<feature type="region of interest" description="Disordered" evidence="1">
    <location>
        <begin position="402"/>
        <end position="464"/>
    </location>
</feature>
<gene>
    <name evidence="2" type="ORF">ONE63_004813</name>
</gene>
<feature type="region of interest" description="Disordered" evidence="1">
    <location>
        <begin position="140"/>
        <end position="165"/>
    </location>
</feature>
<feature type="region of interest" description="Disordered" evidence="1">
    <location>
        <begin position="81"/>
        <end position="105"/>
    </location>
</feature>
<feature type="compositionally biased region" description="Polar residues" evidence="1">
    <location>
        <begin position="402"/>
        <end position="413"/>
    </location>
</feature>
<organism evidence="2 3">
    <name type="scientific">Megalurothrips usitatus</name>
    <name type="common">bean blossom thrips</name>
    <dbReference type="NCBI Taxonomy" id="439358"/>
    <lineage>
        <taxon>Eukaryota</taxon>
        <taxon>Metazoa</taxon>
        <taxon>Ecdysozoa</taxon>
        <taxon>Arthropoda</taxon>
        <taxon>Hexapoda</taxon>
        <taxon>Insecta</taxon>
        <taxon>Pterygota</taxon>
        <taxon>Neoptera</taxon>
        <taxon>Paraneoptera</taxon>
        <taxon>Thysanoptera</taxon>
        <taxon>Terebrantia</taxon>
        <taxon>Thripoidea</taxon>
        <taxon>Thripidae</taxon>
        <taxon>Megalurothrips</taxon>
    </lineage>
</organism>
<dbReference type="Proteomes" id="UP001075354">
    <property type="component" value="Chromosome 16"/>
</dbReference>
<feature type="region of interest" description="Disordered" evidence="1">
    <location>
        <begin position="609"/>
        <end position="643"/>
    </location>
</feature>
<dbReference type="AlphaFoldDB" id="A0AAV7X530"/>